<dbReference type="Gene3D" id="3.40.630.190">
    <property type="entry name" value="LCP protein"/>
    <property type="match status" value="1"/>
</dbReference>
<keyword evidence="2" id="KW-1133">Transmembrane helix</keyword>
<organism evidence="4 5">
    <name type="scientific">Inconstantimicrobium porci</name>
    <dbReference type="NCBI Taxonomy" id="2652291"/>
    <lineage>
        <taxon>Bacteria</taxon>
        <taxon>Bacillati</taxon>
        <taxon>Bacillota</taxon>
        <taxon>Clostridia</taxon>
        <taxon>Eubacteriales</taxon>
        <taxon>Clostridiaceae</taxon>
        <taxon>Inconstantimicrobium</taxon>
    </lineage>
</organism>
<dbReference type="AlphaFoldDB" id="A0A7X2T225"/>
<evidence type="ECO:0000313" key="4">
    <source>
        <dbReference type="EMBL" id="MSR91785.1"/>
    </source>
</evidence>
<dbReference type="PANTHER" id="PTHR33392">
    <property type="entry name" value="POLYISOPRENYL-TEICHOIC ACID--PEPTIDOGLYCAN TEICHOIC ACID TRANSFERASE TAGU"/>
    <property type="match status" value="1"/>
</dbReference>
<keyword evidence="5" id="KW-1185">Reference proteome</keyword>
<sequence length="335" mass="37001">MGKHSSGKHIQKKDTRKKGKSKSKVILLSVLAIILFIIVAAGSYVFSSLGKMNKVSIKKDTASLGIDKNLSFDKDIINIAFLGVDSREGDVGRSDATMVLTVDKKHNKVKLTSLFRDSYVSIDGHGQTKLNHAYAYGGPQLSIKTINQNFGLDIKDFVKVDFAQLSQVIDALGGVEITIKDYEVNQVNKYINDVAKETKQTAQSVSVGKQLLNGVQAVGYSRVRYAGNGDIERTERQRTVLNAIFEKIKSAGVSQYPGIVSKLLPYVTTSMSSTDIISLGISTLQNGLGNLEQMEFPLPDKAKGQIINKVWYWVFDIEANKKLVRDYIFDDVKPQ</sequence>
<evidence type="ECO:0000313" key="5">
    <source>
        <dbReference type="Proteomes" id="UP000460287"/>
    </source>
</evidence>
<keyword evidence="2" id="KW-0472">Membrane</keyword>
<dbReference type="InterPro" id="IPR004474">
    <property type="entry name" value="LytR_CpsA_psr"/>
</dbReference>
<protein>
    <submittedName>
        <fullName evidence="4">LytR family transcriptional regulator</fullName>
    </submittedName>
</protein>
<feature type="transmembrane region" description="Helical" evidence="2">
    <location>
        <begin position="25"/>
        <end position="46"/>
    </location>
</feature>
<proteinExistence type="inferred from homology"/>
<reference evidence="4 5" key="1">
    <citation type="submission" date="2019-08" db="EMBL/GenBank/DDBJ databases">
        <title>In-depth cultivation of the pig gut microbiome towards novel bacterial diversity and tailored functional studies.</title>
        <authorList>
            <person name="Wylensek D."/>
            <person name="Hitch T.C.A."/>
            <person name="Clavel T."/>
        </authorList>
    </citation>
    <scope>NUCLEOTIDE SEQUENCE [LARGE SCALE GENOMIC DNA]</scope>
    <source>
        <strain evidence="4 5">WCA-383-APC-5B</strain>
    </source>
</reference>
<accession>A0A7X2T225</accession>
<dbReference type="Proteomes" id="UP000460287">
    <property type="component" value="Unassembled WGS sequence"/>
</dbReference>
<keyword evidence="2" id="KW-0812">Transmembrane</keyword>
<comment type="similarity">
    <text evidence="1">Belongs to the LytR/CpsA/Psr (LCP) family.</text>
</comment>
<evidence type="ECO:0000256" key="1">
    <source>
        <dbReference type="ARBA" id="ARBA00006068"/>
    </source>
</evidence>
<dbReference type="Pfam" id="PF03816">
    <property type="entry name" value="LytR_cpsA_psr"/>
    <property type="match status" value="1"/>
</dbReference>
<evidence type="ECO:0000259" key="3">
    <source>
        <dbReference type="Pfam" id="PF03816"/>
    </source>
</evidence>
<gene>
    <name evidence="4" type="ORF">FYJ33_10315</name>
</gene>
<dbReference type="NCBIfam" id="TIGR00350">
    <property type="entry name" value="lytR_cpsA_psr"/>
    <property type="match status" value="1"/>
</dbReference>
<comment type="caution">
    <text evidence="4">The sequence shown here is derived from an EMBL/GenBank/DDBJ whole genome shotgun (WGS) entry which is preliminary data.</text>
</comment>
<dbReference type="InterPro" id="IPR050922">
    <property type="entry name" value="LytR/CpsA/Psr_CW_biosynth"/>
</dbReference>
<feature type="domain" description="Cell envelope-related transcriptional attenuator" evidence="3">
    <location>
        <begin position="93"/>
        <end position="249"/>
    </location>
</feature>
<name>A0A7X2T225_9CLOT</name>
<dbReference type="EMBL" id="VULX01000015">
    <property type="protein sequence ID" value="MSR91785.1"/>
    <property type="molecule type" value="Genomic_DNA"/>
</dbReference>
<dbReference type="RefSeq" id="WP_154531683.1">
    <property type="nucleotide sequence ID" value="NZ_VULX01000015.1"/>
</dbReference>
<dbReference type="PANTHER" id="PTHR33392:SF6">
    <property type="entry name" value="POLYISOPRENYL-TEICHOIC ACID--PEPTIDOGLYCAN TEICHOIC ACID TRANSFERASE TAGU"/>
    <property type="match status" value="1"/>
</dbReference>
<evidence type="ECO:0000256" key="2">
    <source>
        <dbReference type="SAM" id="Phobius"/>
    </source>
</evidence>